<organism evidence="2 3">
    <name type="scientific">Rhizobium gallicum bv. gallicum R602sp</name>
    <dbReference type="NCBI Taxonomy" id="1041138"/>
    <lineage>
        <taxon>Bacteria</taxon>
        <taxon>Pseudomonadati</taxon>
        <taxon>Pseudomonadota</taxon>
        <taxon>Alphaproteobacteria</taxon>
        <taxon>Hyphomicrobiales</taxon>
        <taxon>Rhizobiaceae</taxon>
        <taxon>Rhizobium/Agrobacterium group</taxon>
        <taxon>Rhizobium</taxon>
    </lineage>
</organism>
<protein>
    <submittedName>
        <fullName evidence="2">Uncharacterized protein</fullName>
    </submittedName>
</protein>
<name>A0A0B4WYI0_9HYPH</name>
<dbReference type="AlphaFoldDB" id="A0A0B4WYI0"/>
<feature type="chain" id="PRO_5002111437" evidence="1">
    <location>
        <begin position="26"/>
        <end position="86"/>
    </location>
</feature>
<dbReference type="KEGG" id="rga:RGR602_CH00616"/>
<dbReference type="Proteomes" id="UP000031368">
    <property type="component" value="Chromosome"/>
</dbReference>
<accession>A0A0B4WYI0</accession>
<evidence type="ECO:0000313" key="3">
    <source>
        <dbReference type="Proteomes" id="UP000031368"/>
    </source>
</evidence>
<dbReference type="HOGENOM" id="CLU_2481131_0_0_5"/>
<reference evidence="2 3" key="1">
    <citation type="submission" date="2013-11" db="EMBL/GenBank/DDBJ databases">
        <title>Complete genome sequence of Rhizobium gallicum bv. gallicum R602.</title>
        <authorList>
            <person name="Bustos P."/>
            <person name="Santamaria R.I."/>
            <person name="Lozano L."/>
            <person name="Acosta J.L."/>
            <person name="Ormeno-Orrillo E."/>
            <person name="Rogel M.A."/>
            <person name="Romero D."/>
            <person name="Cevallos M.A."/>
            <person name="Martinez-Romero E."/>
            <person name="Gonzalez V."/>
        </authorList>
    </citation>
    <scope>NUCLEOTIDE SEQUENCE [LARGE SCALE GENOMIC DNA]</scope>
    <source>
        <strain evidence="2 3">R602</strain>
    </source>
</reference>
<keyword evidence="1" id="KW-0732">Signal</keyword>
<gene>
    <name evidence="2" type="ORF">RGR602_CH00616</name>
</gene>
<dbReference type="EMBL" id="CP006877">
    <property type="protein sequence ID" value="AJD39981.1"/>
    <property type="molecule type" value="Genomic_DNA"/>
</dbReference>
<sequence length="86" mass="9042">MRTTFRLGAAALLVASAAFATPASASLKTDIDYYSALPQDQIALNEYTGAPACEPADAHYLPSFIRAPDGTIIGVGYLEIESDSNC</sequence>
<keyword evidence="3" id="KW-1185">Reference proteome</keyword>
<dbReference type="RefSeq" id="WP_039843887.1">
    <property type="nucleotide sequence ID" value="NZ_CP006877.1"/>
</dbReference>
<proteinExistence type="predicted"/>
<feature type="signal peptide" evidence="1">
    <location>
        <begin position="1"/>
        <end position="25"/>
    </location>
</feature>
<evidence type="ECO:0000313" key="2">
    <source>
        <dbReference type="EMBL" id="AJD39981.1"/>
    </source>
</evidence>
<evidence type="ECO:0000256" key="1">
    <source>
        <dbReference type="SAM" id="SignalP"/>
    </source>
</evidence>